<dbReference type="EMBL" id="JBJKBG010000007">
    <property type="protein sequence ID" value="KAL3729362.1"/>
    <property type="molecule type" value="Genomic_DNA"/>
</dbReference>
<gene>
    <name evidence="1" type="ORF">ACJRO7_026471</name>
</gene>
<proteinExistence type="predicted"/>
<keyword evidence="2" id="KW-1185">Reference proteome</keyword>
<dbReference type="Proteomes" id="UP001634007">
    <property type="component" value="Unassembled WGS sequence"/>
</dbReference>
<sequence>MAAFATSGTSIETEIVSMSVKGQTMQFLYTGNRITSNQTPQQHHLKFIMYFVITYHCDWRIKPKSALLSTSWKAEDSSTDKSRVERTFLLCFFKTSNEIETI</sequence>
<evidence type="ECO:0000313" key="2">
    <source>
        <dbReference type="Proteomes" id="UP001634007"/>
    </source>
</evidence>
<organism evidence="1 2">
    <name type="scientific">Eucalyptus globulus</name>
    <name type="common">Tasmanian blue gum</name>
    <dbReference type="NCBI Taxonomy" id="34317"/>
    <lineage>
        <taxon>Eukaryota</taxon>
        <taxon>Viridiplantae</taxon>
        <taxon>Streptophyta</taxon>
        <taxon>Embryophyta</taxon>
        <taxon>Tracheophyta</taxon>
        <taxon>Spermatophyta</taxon>
        <taxon>Magnoliopsida</taxon>
        <taxon>eudicotyledons</taxon>
        <taxon>Gunneridae</taxon>
        <taxon>Pentapetalae</taxon>
        <taxon>rosids</taxon>
        <taxon>malvids</taxon>
        <taxon>Myrtales</taxon>
        <taxon>Myrtaceae</taxon>
        <taxon>Myrtoideae</taxon>
        <taxon>Eucalypteae</taxon>
        <taxon>Eucalyptus</taxon>
    </lineage>
</organism>
<reference evidence="1 2" key="1">
    <citation type="submission" date="2024-11" db="EMBL/GenBank/DDBJ databases">
        <title>Chromosome-level genome assembly of Eucalyptus globulus Labill. provides insights into its genome evolution.</title>
        <authorList>
            <person name="Li X."/>
        </authorList>
    </citation>
    <scope>NUCLEOTIDE SEQUENCE [LARGE SCALE GENOMIC DNA]</scope>
    <source>
        <strain evidence="1">CL2024</strain>
        <tissue evidence="1">Fresh tender leaves</tissue>
    </source>
</reference>
<dbReference type="AlphaFoldDB" id="A0ABD3JQQ4"/>
<protein>
    <submittedName>
        <fullName evidence="1">Uncharacterized protein</fullName>
    </submittedName>
</protein>
<evidence type="ECO:0000313" key="1">
    <source>
        <dbReference type="EMBL" id="KAL3729362.1"/>
    </source>
</evidence>
<accession>A0ABD3JQQ4</accession>
<name>A0ABD3JQQ4_EUCGL</name>
<comment type="caution">
    <text evidence="1">The sequence shown here is derived from an EMBL/GenBank/DDBJ whole genome shotgun (WGS) entry which is preliminary data.</text>
</comment>